<dbReference type="InterPro" id="IPR013783">
    <property type="entry name" value="Ig-like_fold"/>
</dbReference>
<dbReference type="EC" id="2.4.99.16" evidence="6"/>
<dbReference type="SUPFAM" id="SSF51445">
    <property type="entry name" value="(Trans)glycosidases"/>
    <property type="match status" value="2"/>
</dbReference>
<evidence type="ECO:0000256" key="1">
    <source>
        <dbReference type="ARBA" id="ARBA00011738"/>
    </source>
</evidence>
<dbReference type="InterPro" id="IPR032792">
    <property type="entry name" value="AGL_glucanoTrfase"/>
</dbReference>
<evidence type="ECO:0000256" key="3">
    <source>
        <dbReference type="ARBA" id="ARBA00022679"/>
    </source>
</evidence>
<dbReference type="InterPro" id="IPR026585">
    <property type="entry name" value="GlgE"/>
</dbReference>
<feature type="binding site" evidence="6">
    <location>
        <position position="847"/>
    </location>
    <ligand>
        <name>alpha-maltose 1-phosphate</name>
        <dbReference type="ChEBI" id="CHEBI:63576"/>
    </ligand>
</feature>
<dbReference type="Pfam" id="PF21702">
    <property type="entry name" value="GLGE_C"/>
    <property type="match status" value="1"/>
</dbReference>
<evidence type="ECO:0000256" key="6">
    <source>
        <dbReference type="HAMAP-Rule" id="MF_02124"/>
    </source>
</evidence>
<feature type="domain" description="Glycosyl hydrolase family 13 catalytic" evidence="8">
    <location>
        <begin position="666"/>
        <end position="1011"/>
    </location>
</feature>
<comment type="function">
    <text evidence="6">Maltosyltransferase that uses maltose 1-phosphate (M1P) as the sugar donor to elongate linear or branched alpha-(1-&gt;4)-glucans. Is involved in a branched alpha-glucan biosynthetic pathway from trehalose, together with TreS, Mak and GlgB.</text>
</comment>
<sequence>MPTSSQAPHIYNLHPLLAGPIESWGRHLGRVRGMGFDRVYVNAFFAPGGSGSIYAVSDPFELHPSVRGGSARPADELIAGFVDEARQHELAVMTDLILPHAAQDGRLVAEHPDWFRRGPEGEPAHPVLANAQDLHHPRYMADLAELDLHEPSTRAAQLDHFLGLAGHFLDLGISGFRCSAAYKVPPELWRTLIGRLKERHPEAVFLAAALGCPFEQTLALGGCGFDLIFDSSRWWNLHDPWFLDQYEALRRVAPTVSFPEDHNTGRLAAELPGAAPEALARLYRARYLTALGLGSGVLMPMGFEYGCRRPLDPVRSSPADWEEETRTPQIDLTGFIAAANRTKAATPVLRQPGPQRRVTAPNGRIVGVLRLDAGSPMAAATASLLLVNGDAAQSDGVEPGGLLTAMGGRFATLEDVTPAVEPIAFTPEEPLTLEPLGVRIFTSRAQVPKVRARNDTAARAGEKRLMELAANRVAIEKVTPELDGGRFPVKRIVGDMLTVEADIFADGHDKLAACVRYRARDEREWREAPMSFVDNDRWAGHFPLTRNTRYLYTVEAWRDLFASWRIELAKKHDAGVPITLELGEGLALVKRTAEQAQGEDKAALDALVAELEPRREDEGFLIARLLGEEVRRLMARAGMRTDRSRYGRELEVVVDRTAAAFAAWYELFPRSQSDDPARHGTFDDVIRKLPYVRDMGFDVLYFPPIHPIGRKNRKGRNNSLKAQPGDPGSPYAIGAEEGGHDALHPELGSFEDFARLVAAAHDHGLEIAIDFAIQCSPDHPWIKEHPDWFDWRADGSIRYAENPPKKYEDIVNVSFYREGALPGLWLALRDVVLFWIAHGVKIFRVDNPHTKPLPFWEWMIREVQDRHPEAVFLSEAFTRPKMMKRLAKVGFTQSYSYFTWRNDKAGLVEYMTELTRDEPREHMRPNFFVNTPDINPVFLQTSGPAGFQIRATLAATLSTLWGVYSGFELCEATPVPGKEDYLDSEKYEIKAWDWDRPGNIRGFITALNRIRRENPALWQFADLEFQQAWDENVLVYTKMTRSMDNAVLVAVNLDPHRVHGCNFEIPLWRFGLEDDATIEMEDLLRGSRFTWTGKIQHVWLDPRHQPCAIWRFVPPGLPG</sequence>
<dbReference type="Gene3D" id="3.20.20.80">
    <property type="entry name" value="Glycosidases"/>
    <property type="match status" value="2"/>
</dbReference>
<dbReference type="Pfam" id="PF14701">
    <property type="entry name" value="hDGE_amylase"/>
    <property type="match status" value="1"/>
</dbReference>
<feature type="binding site" evidence="6">
    <location>
        <begin position="986"/>
        <end position="987"/>
    </location>
    <ligand>
        <name>alpha-maltose 1-phosphate</name>
        <dbReference type="ChEBI" id="CHEBI:63576"/>
    </ligand>
</feature>
<evidence type="ECO:0000313" key="9">
    <source>
        <dbReference type="EMBL" id="MDF1586074.1"/>
    </source>
</evidence>
<dbReference type="HAMAP" id="MF_02124">
    <property type="entry name" value="GlgE"/>
    <property type="match status" value="1"/>
</dbReference>
<evidence type="ECO:0000259" key="8">
    <source>
        <dbReference type="SMART" id="SM00642"/>
    </source>
</evidence>
<proteinExistence type="inferred from homology"/>
<dbReference type="SMART" id="SM00642">
    <property type="entry name" value="Aamy"/>
    <property type="match status" value="1"/>
</dbReference>
<keyword evidence="4 6" id="KW-0119">Carbohydrate metabolism</keyword>
<dbReference type="Gene3D" id="2.60.40.1180">
    <property type="entry name" value="Golgi alpha-mannosidase II"/>
    <property type="match status" value="1"/>
</dbReference>
<feature type="region of interest" description="Disordered" evidence="7">
    <location>
        <begin position="712"/>
        <end position="737"/>
    </location>
</feature>
<dbReference type="Gene3D" id="1.20.58.80">
    <property type="entry name" value="Phosphotransferase system, lactose/cellobiose-type IIA subunit"/>
    <property type="match status" value="1"/>
</dbReference>
<evidence type="ECO:0000313" key="10">
    <source>
        <dbReference type="Proteomes" id="UP001301140"/>
    </source>
</evidence>
<dbReference type="AlphaFoldDB" id="A0AAP3V093"/>
<comment type="similarity">
    <text evidence="6">Belongs to the glycosyl hydrolase 13 family. GlgE subfamily.</text>
</comment>
<feature type="active site" description="Proton donor" evidence="6">
    <location>
        <position position="875"/>
    </location>
</feature>
<comment type="caution">
    <text evidence="9">The sequence shown here is derived from an EMBL/GenBank/DDBJ whole genome shotgun (WGS) entry which is preliminary data.</text>
</comment>
<dbReference type="InterPro" id="IPR021828">
    <property type="entry name" value="GlgE_dom_N/S"/>
</dbReference>
<dbReference type="Pfam" id="PF11896">
    <property type="entry name" value="GlgE_dom_N_S"/>
    <property type="match status" value="1"/>
</dbReference>
<dbReference type="GO" id="GO:0016758">
    <property type="term" value="F:hexosyltransferase activity"/>
    <property type="evidence" value="ECO:0007669"/>
    <property type="project" value="UniProtKB-UniRule"/>
</dbReference>
<evidence type="ECO:0000256" key="5">
    <source>
        <dbReference type="ARBA" id="ARBA00048735"/>
    </source>
</evidence>
<feature type="binding site" evidence="6">
    <location>
        <position position="809"/>
    </location>
    <ligand>
        <name>alpha-maltose 1-phosphate</name>
        <dbReference type="ChEBI" id="CHEBI:63576"/>
    </ligand>
</feature>
<feature type="binding site" evidence="6">
    <location>
        <position position="714"/>
    </location>
    <ligand>
        <name>alpha-maltose 1-phosphate</name>
        <dbReference type="ChEBI" id="CHEBI:63576"/>
    </ligand>
</feature>
<keyword evidence="3 6" id="KW-0808">Transferase</keyword>
<dbReference type="RefSeq" id="WP_327788494.1">
    <property type="nucleotide sequence ID" value="NZ_JARGEQ010000061.1"/>
</dbReference>
<dbReference type="CDD" id="cd11344">
    <property type="entry name" value="AmyAc_GlgE_like"/>
    <property type="match status" value="1"/>
</dbReference>
<dbReference type="Proteomes" id="UP001301140">
    <property type="component" value="Unassembled WGS sequence"/>
</dbReference>
<gene>
    <name evidence="6" type="primary">glgE</name>
    <name evidence="9" type="ORF">PZ740_06720</name>
</gene>
<dbReference type="GO" id="GO:0030979">
    <property type="term" value="P:alpha-glucan biosynthetic process"/>
    <property type="evidence" value="ECO:0007669"/>
    <property type="project" value="UniProtKB-UniRule"/>
</dbReference>
<accession>A0AAP3V093</accession>
<protein>
    <recommendedName>
        <fullName evidence="6">Alpha-1,4-glucan:maltose-1-phosphate maltosyltransferase</fullName>
        <shortName evidence="6">GMPMT</shortName>
        <ecNumber evidence="6">2.4.99.16</ecNumber>
    </recommendedName>
    <alternativeName>
        <fullName evidence="6">(1-&gt;4)-alpha-D-glucan:maltose-1-phosphate alpha-D-maltosyltransferase</fullName>
    </alternativeName>
</protein>
<dbReference type="PANTHER" id="PTHR47786">
    <property type="entry name" value="ALPHA-1,4-GLUCAN:MALTOSE-1-PHOSPHATE MALTOSYLTRANSFERASE"/>
    <property type="match status" value="1"/>
</dbReference>
<feature type="site" description="Transition state stabilizer" evidence="6">
    <location>
        <position position="933"/>
    </location>
</feature>
<evidence type="ECO:0000256" key="7">
    <source>
        <dbReference type="SAM" id="MobiDB-lite"/>
    </source>
</evidence>
<dbReference type="InterPro" id="IPR049171">
    <property type="entry name" value="GLGE_C"/>
</dbReference>
<dbReference type="EMBL" id="JARGEQ010000061">
    <property type="protein sequence ID" value="MDF1586074.1"/>
    <property type="molecule type" value="Genomic_DNA"/>
</dbReference>
<keyword evidence="10" id="KW-1185">Reference proteome</keyword>
<keyword evidence="2 6" id="KW-0328">Glycosyltransferase</keyword>
<feature type="active site" description="Nucleophile" evidence="6">
    <location>
        <position position="846"/>
    </location>
</feature>
<dbReference type="Gene3D" id="2.60.40.10">
    <property type="entry name" value="Immunoglobulins"/>
    <property type="match status" value="1"/>
</dbReference>
<name>A0AAP3V093_9PROT</name>
<feature type="binding site" evidence="6">
    <location>
        <position position="774"/>
    </location>
    <ligand>
        <name>alpha-maltose 1-phosphate</name>
        <dbReference type="ChEBI" id="CHEBI:63576"/>
    </ligand>
</feature>
<dbReference type="InterPro" id="IPR017853">
    <property type="entry name" value="GH"/>
</dbReference>
<comment type="catalytic activity">
    <reaction evidence="5 6">
        <text>alpha-maltose 1-phosphate + [(1-&gt;4)-alpha-D-glucosyl](n) = [(1-&gt;4)-alpha-D-glucosyl](n+2) + phosphate</text>
        <dbReference type="Rhea" id="RHEA:42692"/>
        <dbReference type="Rhea" id="RHEA-COMP:9584"/>
        <dbReference type="Rhea" id="RHEA-COMP:10183"/>
        <dbReference type="ChEBI" id="CHEBI:15444"/>
        <dbReference type="ChEBI" id="CHEBI:43474"/>
        <dbReference type="ChEBI" id="CHEBI:63576"/>
        <dbReference type="EC" id="2.4.99.16"/>
    </reaction>
</comment>
<comment type="subunit">
    <text evidence="1 6">Homodimer.</text>
</comment>
<dbReference type="PANTHER" id="PTHR47786:SF2">
    <property type="entry name" value="GLYCOSYL HYDROLASE FAMILY 13 CATALYTIC DOMAIN-CONTAINING PROTEIN"/>
    <property type="match status" value="1"/>
</dbReference>
<evidence type="ECO:0000256" key="4">
    <source>
        <dbReference type="ARBA" id="ARBA00023277"/>
    </source>
</evidence>
<organism evidence="9 10">
    <name type="scientific">Marinimicrococcus flavescens</name>
    <dbReference type="NCBI Taxonomy" id="3031815"/>
    <lineage>
        <taxon>Bacteria</taxon>
        <taxon>Pseudomonadati</taxon>
        <taxon>Pseudomonadota</taxon>
        <taxon>Alphaproteobacteria</taxon>
        <taxon>Geminicoccales</taxon>
        <taxon>Geminicoccaceae</taxon>
        <taxon>Marinimicrococcus</taxon>
    </lineage>
</organism>
<dbReference type="GO" id="GO:0004553">
    <property type="term" value="F:hydrolase activity, hydrolyzing O-glycosyl compounds"/>
    <property type="evidence" value="ECO:0007669"/>
    <property type="project" value="InterPro"/>
</dbReference>
<evidence type="ECO:0000256" key="2">
    <source>
        <dbReference type="ARBA" id="ARBA00022676"/>
    </source>
</evidence>
<reference evidence="9 10" key="1">
    <citation type="submission" date="2023-03" db="EMBL/GenBank/DDBJ databases">
        <title>YIM 152171 draft genome.</title>
        <authorList>
            <person name="Yang Z."/>
        </authorList>
    </citation>
    <scope>NUCLEOTIDE SEQUENCE [LARGE SCALE GENOMIC DNA]</scope>
    <source>
        <strain evidence="9 10">YIM 152171</strain>
    </source>
</reference>
<dbReference type="Pfam" id="PF00128">
    <property type="entry name" value="Alpha-amylase"/>
    <property type="match status" value="1"/>
</dbReference>
<dbReference type="InterPro" id="IPR006047">
    <property type="entry name" value="GH13_cat_dom"/>
</dbReference>
<dbReference type="InterPro" id="IPR013780">
    <property type="entry name" value="Glyco_hydro_b"/>
</dbReference>